<dbReference type="SUPFAM" id="SSF47336">
    <property type="entry name" value="ACP-like"/>
    <property type="match status" value="1"/>
</dbReference>
<accession>A0AAV3XMF4</accession>
<dbReference type="GO" id="GO:0044550">
    <property type="term" value="P:secondary metabolite biosynthetic process"/>
    <property type="evidence" value="ECO:0007669"/>
    <property type="project" value="TreeGrafter"/>
</dbReference>
<evidence type="ECO:0000313" key="4">
    <source>
        <dbReference type="EMBL" id="GET41350.1"/>
    </source>
</evidence>
<dbReference type="InterPro" id="IPR000873">
    <property type="entry name" value="AMP-dep_synth/lig_dom"/>
</dbReference>
<dbReference type="PANTHER" id="PTHR45527:SF1">
    <property type="entry name" value="FATTY ACID SYNTHASE"/>
    <property type="match status" value="1"/>
</dbReference>
<dbReference type="InterPro" id="IPR006162">
    <property type="entry name" value="Ppantetheine_attach_site"/>
</dbReference>
<comment type="caution">
    <text evidence="4">The sequence shown here is derived from an EMBL/GenBank/DDBJ whole genome shotgun (WGS) entry which is preliminary data.</text>
</comment>
<dbReference type="InterPro" id="IPR029063">
    <property type="entry name" value="SAM-dependent_MTases_sf"/>
</dbReference>
<keyword evidence="5" id="KW-1185">Reference proteome</keyword>
<dbReference type="FunFam" id="2.30.38.10:FF:000001">
    <property type="entry name" value="Non-ribosomal peptide synthetase PvdI"/>
    <property type="match status" value="1"/>
</dbReference>
<keyword evidence="1" id="KW-0596">Phosphopantetheine</keyword>
<feature type="domain" description="Carrier" evidence="3">
    <location>
        <begin position="656"/>
        <end position="731"/>
    </location>
</feature>
<dbReference type="EMBL" id="BLAY01000119">
    <property type="protein sequence ID" value="GET41350.1"/>
    <property type="molecule type" value="Genomic_DNA"/>
</dbReference>
<dbReference type="Pfam" id="PF00550">
    <property type="entry name" value="PP-binding"/>
    <property type="match status" value="1"/>
</dbReference>
<protein>
    <submittedName>
        <fullName evidence="4">Amino acid adenylation domain protein</fullName>
    </submittedName>
</protein>
<dbReference type="InterPro" id="IPR036736">
    <property type="entry name" value="ACP-like_sf"/>
</dbReference>
<dbReference type="Gene3D" id="3.40.50.150">
    <property type="entry name" value="Vaccinia Virus protein VP39"/>
    <property type="match status" value="1"/>
</dbReference>
<gene>
    <name evidence="4" type="ORF">MiSe_61620</name>
</gene>
<sequence>MINGYGPTENTTFTCCHRMKDPSECCDEQVPIGRPISNTYVYILDAKRQPVPDGVVGELYVGGDGLAKGYWRRNELTAQKFMPDPFSSEPNARIYRTKDLVRRRADGIIEFIGRVDDQVKIRGFRIEPTEIQASLAQNPAVRDSLVLAAASTTEDKMLVAYVVPTPEFVSKVASENQSESLSENQKENWAELFDQHLYTQQHRTSDPTFNLSGWVDSYTGQAIPAEQMREWLNYRVEQILSHQPRQVLEIGVGTGMLLFRIAPVADKYVGVDISQVGLDYVAEHLPNQLSDISKVELHLADGEQLKGRYKAKFDTCILNSTVQYFPSVDYLINVLEIAIEAMQPGGMIYLGDIRNLTTLEPFHAAVALRRAEDSTSKSEIQRRVRQRVFHQNELLVDPRFFHALKQRFPRISEVKVQLQRGSGFNELTRHRYDVIIRLDRTPEKPSRREVSLDWRNDELDSKSLQARLQKRDWHKLIVRNIPNARMVEDLQALDWLRESGASDTVGAWRAQSRERTWDAGVNPNDLAILGKDLGLDVEITLALTGEIGCFDASFQIPVAEASQPHRESLTIAQHQTTPISVPDLTRMANLPLQGEIGAVLGPQLREHLRGNLPDYMVPDRILILSHFPLRPSGKVDRSALPQPHELSLAERTQSSPPEQGIEQKIAAAWQDILQIENLSREDNFFDLGGNSLTMVRVCSILRKTLDTELSVVEMFQYPTIRKLADHLKTRDGTVKRTAADQNRVQQQLNAYRTNNSPRKRRPRHE</sequence>
<evidence type="ECO:0000259" key="3">
    <source>
        <dbReference type="PROSITE" id="PS50075"/>
    </source>
</evidence>
<dbReference type="Pfam" id="PF00501">
    <property type="entry name" value="AMP-binding"/>
    <property type="match status" value="1"/>
</dbReference>
<keyword evidence="2" id="KW-0597">Phosphoprotein</keyword>
<dbReference type="Gene3D" id="3.30.300.30">
    <property type="match status" value="2"/>
</dbReference>
<dbReference type="GO" id="GO:0072330">
    <property type="term" value="P:monocarboxylic acid biosynthetic process"/>
    <property type="evidence" value="ECO:0007669"/>
    <property type="project" value="UniProtKB-ARBA"/>
</dbReference>
<dbReference type="GO" id="GO:0031177">
    <property type="term" value="F:phosphopantetheine binding"/>
    <property type="evidence" value="ECO:0007669"/>
    <property type="project" value="InterPro"/>
</dbReference>
<dbReference type="Gene3D" id="1.10.1200.10">
    <property type="entry name" value="ACP-like"/>
    <property type="match status" value="1"/>
</dbReference>
<dbReference type="InterPro" id="IPR042099">
    <property type="entry name" value="ANL_N_sf"/>
</dbReference>
<dbReference type="Proteomes" id="UP001050975">
    <property type="component" value="Unassembled WGS sequence"/>
</dbReference>
<dbReference type="InterPro" id="IPR009081">
    <property type="entry name" value="PP-bd_ACP"/>
</dbReference>
<dbReference type="Gene3D" id="3.40.50.12780">
    <property type="entry name" value="N-terminal domain of ligase-like"/>
    <property type="match status" value="1"/>
</dbReference>
<dbReference type="FunFam" id="1.10.1200.10:FF:000016">
    <property type="entry name" value="Non-ribosomal peptide synthase"/>
    <property type="match status" value="1"/>
</dbReference>
<evidence type="ECO:0000313" key="5">
    <source>
        <dbReference type="Proteomes" id="UP001050975"/>
    </source>
</evidence>
<dbReference type="PROSITE" id="PS00012">
    <property type="entry name" value="PHOSPHOPANTETHEINE"/>
    <property type="match status" value="1"/>
</dbReference>
<dbReference type="AlphaFoldDB" id="A0AAV3XMF4"/>
<proteinExistence type="predicted"/>
<dbReference type="GO" id="GO:0005737">
    <property type="term" value="C:cytoplasm"/>
    <property type="evidence" value="ECO:0007669"/>
    <property type="project" value="TreeGrafter"/>
</dbReference>
<evidence type="ECO:0000256" key="1">
    <source>
        <dbReference type="ARBA" id="ARBA00022450"/>
    </source>
</evidence>
<dbReference type="CDD" id="cd02440">
    <property type="entry name" value="AdoMet_MTases"/>
    <property type="match status" value="1"/>
</dbReference>
<dbReference type="Pfam" id="PF08242">
    <property type="entry name" value="Methyltransf_12"/>
    <property type="match status" value="1"/>
</dbReference>
<dbReference type="InterPro" id="IPR013217">
    <property type="entry name" value="Methyltransf_12"/>
</dbReference>
<dbReference type="InterPro" id="IPR045851">
    <property type="entry name" value="AMP-bd_C_sf"/>
</dbReference>
<dbReference type="PROSITE" id="PS50075">
    <property type="entry name" value="CARRIER"/>
    <property type="match status" value="1"/>
</dbReference>
<dbReference type="InterPro" id="IPR020806">
    <property type="entry name" value="PKS_PP-bd"/>
</dbReference>
<reference evidence="4" key="1">
    <citation type="submission" date="2019-10" db="EMBL/GenBank/DDBJ databases">
        <title>Draft genome sequece of Microseira wollei NIES-4236.</title>
        <authorList>
            <person name="Yamaguchi H."/>
            <person name="Suzuki S."/>
            <person name="Kawachi M."/>
        </authorList>
    </citation>
    <scope>NUCLEOTIDE SEQUENCE</scope>
    <source>
        <strain evidence="4">NIES-4236</strain>
    </source>
</reference>
<dbReference type="SUPFAM" id="SSF56801">
    <property type="entry name" value="Acetyl-CoA synthetase-like"/>
    <property type="match status" value="1"/>
</dbReference>
<dbReference type="GO" id="GO:0043041">
    <property type="term" value="P:amino acid activation for nonribosomal peptide biosynthetic process"/>
    <property type="evidence" value="ECO:0007669"/>
    <property type="project" value="TreeGrafter"/>
</dbReference>
<name>A0AAV3XMF4_9CYAN</name>
<evidence type="ECO:0000256" key="2">
    <source>
        <dbReference type="ARBA" id="ARBA00022553"/>
    </source>
</evidence>
<dbReference type="SMART" id="SM00823">
    <property type="entry name" value="PKS_PP"/>
    <property type="match status" value="1"/>
</dbReference>
<dbReference type="PANTHER" id="PTHR45527">
    <property type="entry name" value="NONRIBOSOMAL PEPTIDE SYNTHETASE"/>
    <property type="match status" value="1"/>
</dbReference>
<dbReference type="SUPFAM" id="SSF53335">
    <property type="entry name" value="S-adenosyl-L-methionine-dependent methyltransferases"/>
    <property type="match status" value="1"/>
</dbReference>
<organism evidence="4 5">
    <name type="scientific">Microseira wollei NIES-4236</name>
    <dbReference type="NCBI Taxonomy" id="2530354"/>
    <lineage>
        <taxon>Bacteria</taxon>
        <taxon>Bacillati</taxon>
        <taxon>Cyanobacteriota</taxon>
        <taxon>Cyanophyceae</taxon>
        <taxon>Oscillatoriophycideae</taxon>
        <taxon>Aerosakkonematales</taxon>
        <taxon>Aerosakkonemataceae</taxon>
        <taxon>Microseira</taxon>
    </lineage>
</organism>